<evidence type="ECO:0008006" key="5">
    <source>
        <dbReference type="Google" id="ProtNLM"/>
    </source>
</evidence>
<keyword evidence="4" id="KW-1185">Reference proteome</keyword>
<feature type="region of interest" description="Disordered" evidence="1">
    <location>
        <begin position="65"/>
        <end position="86"/>
    </location>
</feature>
<sequence length="86" mass="9424">MRLWASLTPWLITVVVTAAAKTCQPEDQQEDVFAATQRGEDVSPDGGYNAADRSHRNMVDQIAKAEHENAPNQLDDGHGDGHARQL</sequence>
<keyword evidence="2" id="KW-0732">Signal</keyword>
<dbReference type="VEuPathDB" id="CryptoDB:Vbra_13136"/>
<dbReference type="Proteomes" id="UP000041254">
    <property type="component" value="Unassembled WGS sequence"/>
</dbReference>
<feature type="chain" id="PRO_5005187795" description="Secreted protein" evidence="2">
    <location>
        <begin position="20"/>
        <end position="86"/>
    </location>
</feature>
<dbReference type="AlphaFoldDB" id="A0A0G4ESW4"/>
<gene>
    <name evidence="3" type="ORF">Vbra_13136</name>
</gene>
<evidence type="ECO:0000313" key="3">
    <source>
        <dbReference type="EMBL" id="CEM01506.1"/>
    </source>
</evidence>
<organism evidence="3 4">
    <name type="scientific">Vitrella brassicaformis (strain CCMP3155)</name>
    <dbReference type="NCBI Taxonomy" id="1169540"/>
    <lineage>
        <taxon>Eukaryota</taxon>
        <taxon>Sar</taxon>
        <taxon>Alveolata</taxon>
        <taxon>Colpodellida</taxon>
        <taxon>Vitrellaceae</taxon>
        <taxon>Vitrella</taxon>
    </lineage>
</organism>
<evidence type="ECO:0000256" key="1">
    <source>
        <dbReference type="SAM" id="MobiDB-lite"/>
    </source>
</evidence>
<evidence type="ECO:0000313" key="4">
    <source>
        <dbReference type="Proteomes" id="UP000041254"/>
    </source>
</evidence>
<proteinExistence type="predicted"/>
<evidence type="ECO:0000256" key="2">
    <source>
        <dbReference type="SAM" id="SignalP"/>
    </source>
</evidence>
<dbReference type="InParanoid" id="A0A0G4ESW4"/>
<dbReference type="EMBL" id="CDMY01000305">
    <property type="protein sequence ID" value="CEM01506.1"/>
    <property type="molecule type" value="Genomic_DNA"/>
</dbReference>
<accession>A0A0G4ESW4</accession>
<feature type="signal peptide" evidence="2">
    <location>
        <begin position="1"/>
        <end position="19"/>
    </location>
</feature>
<name>A0A0G4ESW4_VITBC</name>
<protein>
    <recommendedName>
        <fullName evidence="5">Secreted protein</fullName>
    </recommendedName>
</protein>
<reference evidence="3 4" key="1">
    <citation type="submission" date="2014-11" db="EMBL/GenBank/DDBJ databases">
        <authorList>
            <person name="Zhu J."/>
            <person name="Qi W."/>
            <person name="Song R."/>
        </authorList>
    </citation>
    <scope>NUCLEOTIDE SEQUENCE [LARGE SCALE GENOMIC DNA]</scope>
</reference>